<dbReference type="Proteomes" id="UP000298050">
    <property type="component" value="Unassembled WGS sequence"/>
</dbReference>
<dbReference type="InterPro" id="IPR001082">
    <property type="entry name" value="Pilin"/>
</dbReference>
<evidence type="ECO:0000313" key="5">
    <source>
        <dbReference type="EMBL" id="TGD73914.1"/>
    </source>
</evidence>
<sequence length="163" mass="17616">MRNSAAGSARRQVESEAGFTLIELMMSIAIVSILLVMALPTYVEYTTRSKVSEAVIFMAEAKTSVSEYYYSNRSMPGTNDQAGLLDPNGYGVYDHIARLAVSSTPVPGSITVTLSVPNSSIDRKQLQLVPSTNSSNELIWRCQAVPGATGLESRYLPTNCRSG</sequence>
<comment type="similarity">
    <text evidence="1 3">Belongs to the N-Me-Phe pilin family.</text>
</comment>
<dbReference type="OrthoDB" id="5767514at2"/>
<evidence type="ECO:0000256" key="4">
    <source>
        <dbReference type="SAM" id="Phobius"/>
    </source>
</evidence>
<evidence type="ECO:0000256" key="1">
    <source>
        <dbReference type="ARBA" id="ARBA00005233"/>
    </source>
</evidence>
<feature type="transmembrane region" description="Helical" evidence="4">
    <location>
        <begin position="21"/>
        <end position="43"/>
    </location>
</feature>
<dbReference type="AlphaFoldDB" id="A0A4Z0M389"/>
<keyword evidence="4" id="KW-0472">Membrane</keyword>
<dbReference type="EMBL" id="SRLE01000006">
    <property type="protein sequence ID" value="TGD73914.1"/>
    <property type="molecule type" value="Genomic_DNA"/>
</dbReference>
<comment type="caution">
    <text evidence="5">The sequence shown here is derived from an EMBL/GenBank/DDBJ whole genome shotgun (WGS) entry which is preliminary data.</text>
</comment>
<dbReference type="NCBIfam" id="TIGR02532">
    <property type="entry name" value="IV_pilin_GFxxxE"/>
    <property type="match status" value="1"/>
</dbReference>
<evidence type="ECO:0000313" key="6">
    <source>
        <dbReference type="Proteomes" id="UP000298050"/>
    </source>
</evidence>
<dbReference type="PROSITE" id="PS00409">
    <property type="entry name" value="PROKAR_NTER_METHYL"/>
    <property type="match status" value="1"/>
</dbReference>
<dbReference type="InterPro" id="IPR012902">
    <property type="entry name" value="N_methyl_site"/>
</dbReference>
<dbReference type="RefSeq" id="WP_135442276.1">
    <property type="nucleotide sequence ID" value="NZ_SRLE01000006.1"/>
</dbReference>
<reference evidence="5 6" key="1">
    <citation type="submission" date="2019-04" db="EMBL/GenBank/DDBJ databases">
        <title>Taxonomy of novel Haliea sp. from mangrove soil of West Coast of India.</title>
        <authorList>
            <person name="Verma A."/>
            <person name="Kumar P."/>
            <person name="Krishnamurthi S."/>
        </authorList>
    </citation>
    <scope>NUCLEOTIDE SEQUENCE [LARGE SCALE GENOMIC DNA]</scope>
    <source>
        <strain evidence="5 6">SAOS-164</strain>
    </source>
</reference>
<keyword evidence="4" id="KW-0812">Transmembrane</keyword>
<keyword evidence="2" id="KW-0488">Methylation</keyword>
<keyword evidence="6" id="KW-1185">Reference proteome</keyword>
<gene>
    <name evidence="5" type="ORF">E4634_07165</name>
</gene>
<dbReference type="Pfam" id="PF00114">
    <property type="entry name" value="Pilin"/>
    <property type="match status" value="1"/>
</dbReference>
<dbReference type="SUPFAM" id="SSF54523">
    <property type="entry name" value="Pili subunits"/>
    <property type="match status" value="1"/>
</dbReference>
<proteinExistence type="inferred from homology"/>
<keyword evidence="4" id="KW-1133">Transmembrane helix</keyword>
<dbReference type="Gene3D" id="3.30.700.10">
    <property type="entry name" value="Glycoprotein, Type 4 Pilin"/>
    <property type="match status" value="1"/>
</dbReference>
<dbReference type="GO" id="GO:0009289">
    <property type="term" value="C:pilus"/>
    <property type="evidence" value="ECO:0007669"/>
    <property type="project" value="InterPro"/>
</dbReference>
<dbReference type="Pfam" id="PF07963">
    <property type="entry name" value="N_methyl"/>
    <property type="match status" value="1"/>
</dbReference>
<dbReference type="GO" id="GO:0007155">
    <property type="term" value="P:cell adhesion"/>
    <property type="evidence" value="ECO:0007669"/>
    <property type="project" value="InterPro"/>
</dbReference>
<keyword evidence="3" id="KW-0281">Fimbrium</keyword>
<protein>
    <submittedName>
        <fullName evidence="5">Prepilin-type N-terminal cleavage/methylation domain-containing protein</fullName>
    </submittedName>
</protein>
<evidence type="ECO:0000256" key="2">
    <source>
        <dbReference type="ARBA" id="ARBA00022481"/>
    </source>
</evidence>
<accession>A0A4Z0M389</accession>
<organism evidence="5 6">
    <name type="scientific">Mangrovimicrobium sediminis</name>
    <dbReference type="NCBI Taxonomy" id="2562682"/>
    <lineage>
        <taxon>Bacteria</taxon>
        <taxon>Pseudomonadati</taxon>
        <taxon>Pseudomonadota</taxon>
        <taxon>Gammaproteobacteria</taxon>
        <taxon>Cellvibrionales</taxon>
        <taxon>Halieaceae</taxon>
        <taxon>Mangrovimicrobium</taxon>
    </lineage>
</organism>
<evidence type="ECO:0000256" key="3">
    <source>
        <dbReference type="RuleBase" id="RU000389"/>
    </source>
</evidence>
<dbReference type="InterPro" id="IPR045584">
    <property type="entry name" value="Pilin-like"/>
</dbReference>
<name>A0A4Z0M389_9GAMM</name>